<feature type="domain" description="Tubulin--tyrosine ligase-like protein 12 SET-like" evidence="3">
    <location>
        <begin position="174"/>
        <end position="261"/>
    </location>
</feature>
<dbReference type="PANTHER" id="PTHR46088">
    <property type="entry name" value="TUBULIN--TYROSINE LIGASE-LIKE PROTEIN 12"/>
    <property type="match status" value="1"/>
</dbReference>
<dbReference type="WBParaSite" id="jg26612">
    <property type="protein sequence ID" value="jg26612"/>
    <property type="gene ID" value="jg26612"/>
</dbReference>
<dbReference type="GO" id="GO:0019098">
    <property type="term" value="P:reproductive behavior"/>
    <property type="evidence" value="ECO:0007669"/>
    <property type="project" value="UniProtKB-ARBA"/>
</dbReference>
<name>A0A915E7M8_9BILA</name>
<organism evidence="4 5">
    <name type="scientific">Ditylenchus dipsaci</name>
    <dbReference type="NCBI Taxonomy" id="166011"/>
    <lineage>
        <taxon>Eukaryota</taxon>
        <taxon>Metazoa</taxon>
        <taxon>Ecdysozoa</taxon>
        <taxon>Nematoda</taxon>
        <taxon>Chromadorea</taxon>
        <taxon>Rhabditida</taxon>
        <taxon>Tylenchina</taxon>
        <taxon>Tylenchomorpha</taxon>
        <taxon>Sphaerularioidea</taxon>
        <taxon>Anguinidae</taxon>
        <taxon>Anguininae</taxon>
        <taxon>Ditylenchus</taxon>
    </lineage>
</organism>
<evidence type="ECO:0000313" key="4">
    <source>
        <dbReference type="Proteomes" id="UP000887574"/>
    </source>
</evidence>
<dbReference type="Pfam" id="PF25556">
    <property type="entry name" value="SET_TTL"/>
    <property type="match status" value="2"/>
</dbReference>
<dbReference type="PANTHER" id="PTHR46088:SF1">
    <property type="entry name" value="TUBULIN--TYROSINE LIGASE-LIKE PROTEIN 12"/>
    <property type="match status" value="1"/>
</dbReference>
<evidence type="ECO:0000259" key="3">
    <source>
        <dbReference type="Pfam" id="PF25556"/>
    </source>
</evidence>
<dbReference type="Pfam" id="PF03133">
    <property type="entry name" value="TTL"/>
    <property type="match status" value="1"/>
</dbReference>
<comment type="similarity">
    <text evidence="1">Belongs to the tubulin--tyrosine ligase family.</text>
</comment>
<proteinExistence type="inferred from homology"/>
<evidence type="ECO:0000256" key="1">
    <source>
        <dbReference type="ARBA" id="ARBA00006820"/>
    </source>
</evidence>
<dbReference type="InterPro" id="IPR057954">
    <property type="entry name" value="SET_TTL12"/>
</dbReference>
<keyword evidence="4" id="KW-1185">Reference proteome</keyword>
<feature type="compositionally biased region" description="Polar residues" evidence="2">
    <location>
        <begin position="135"/>
        <end position="150"/>
    </location>
</feature>
<dbReference type="Gene3D" id="3.30.470.20">
    <property type="entry name" value="ATP-grasp fold, B domain"/>
    <property type="match status" value="1"/>
</dbReference>
<dbReference type="AlphaFoldDB" id="A0A915E7M8"/>
<feature type="domain" description="Tubulin--tyrosine ligase-like protein 12 SET-like" evidence="3">
    <location>
        <begin position="68"/>
        <end position="112"/>
    </location>
</feature>
<dbReference type="PROSITE" id="PS51221">
    <property type="entry name" value="TTL"/>
    <property type="match status" value="1"/>
</dbReference>
<evidence type="ECO:0000256" key="2">
    <source>
        <dbReference type="SAM" id="MobiDB-lite"/>
    </source>
</evidence>
<dbReference type="GO" id="GO:0005737">
    <property type="term" value="C:cytoplasm"/>
    <property type="evidence" value="ECO:0007669"/>
    <property type="project" value="TreeGrafter"/>
</dbReference>
<accession>A0A915E7M8</accession>
<dbReference type="InterPro" id="IPR027749">
    <property type="entry name" value="TTLL12"/>
</dbReference>
<evidence type="ECO:0000313" key="5">
    <source>
        <dbReference type="WBParaSite" id="jg26612"/>
    </source>
</evidence>
<protein>
    <submittedName>
        <fullName evidence="5">Tubulin--tyrosine ligase-like protein 12</fullName>
    </submittedName>
</protein>
<dbReference type="InterPro" id="IPR004344">
    <property type="entry name" value="TTL/TTLL_fam"/>
</dbReference>
<feature type="region of interest" description="Disordered" evidence="2">
    <location>
        <begin position="122"/>
        <end position="170"/>
    </location>
</feature>
<reference evidence="5" key="1">
    <citation type="submission" date="2022-11" db="UniProtKB">
        <authorList>
            <consortium name="WormBaseParasite"/>
        </authorList>
    </citation>
    <scope>IDENTIFICATION</scope>
</reference>
<sequence>MSAEHTFEQFIEVHEGQLLASRIPQHFWPSLYHKLKNEELDAGDYFQIVGEQNELDGTSHWSVSTIVDLKVEEPNNIFLIDHAWTFRPNTARLALQEVDGLKERLMNVFGIKPEDFKDANSCSDYIGSDAEEEPNTATSSGNQANGSAKPSSVPEDSDKLSDMGDDSSQTSQLNEKIIEAILDDMWKFAQTYSVRMRKSIIDEQDVPVWYLPDEFGMRIGHSQTPNVRMVPFFYAFQNLAYSLLYPLQDVADQEEITRNFLDNNLFFKNPGWYEVLMHPWMPFSSIQNQVLHCVKNVDYFTSGRLPDELPSAELHQSLFYSYQLFENLSSVQVEFVDDIWQANVVWLMEHFHDFKQLAEKNPSALINQFPYESVLTVKDLLAATIQSAFEESPLNNDTLDWQPEWLPTTFNLQLELPEFVAYFQRRQQKNLDNIWIIKPWNLARGLDTYVTKNLNCIIRMAESGPKIACKYIHNPFLFRRLDNGNLVKFDLRYIVFLKSVEPLELAIYDNFWIRFAVNEYSLNNLDDIFTHMSVHNYTDSSKVLNMKCHDFISQLEKLYPKLKWTEIQQKINHVIKEVFQAVTKNAPPRGIAHNKQSRAMYGLDIMLHWKDDYQTDLGVSFIEANFMPDCMRAVQQFPDFADTVFETLFLDKQSKDVTMM</sequence>
<dbReference type="Proteomes" id="UP000887574">
    <property type="component" value="Unplaced"/>
</dbReference>